<comment type="caution">
    <text evidence="1">The sequence shown here is derived from an EMBL/GenBank/DDBJ whole genome shotgun (WGS) entry which is preliminary data.</text>
</comment>
<dbReference type="Gene3D" id="2.20.110.10">
    <property type="entry name" value="Histone H3 K4-specific methyltransferase SET7/9 N-terminal domain"/>
    <property type="match status" value="1"/>
</dbReference>
<dbReference type="Proteomes" id="UP000599179">
    <property type="component" value="Unassembled WGS sequence"/>
</dbReference>
<evidence type="ECO:0000313" key="1">
    <source>
        <dbReference type="EMBL" id="GGE28396.1"/>
    </source>
</evidence>
<evidence type="ECO:0008006" key="3">
    <source>
        <dbReference type="Google" id="ProtNLM"/>
    </source>
</evidence>
<organism evidence="1 2">
    <name type="scientific">Psychroflexus planctonicus</name>
    <dbReference type="NCBI Taxonomy" id="1526575"/>
    <lineage>
        <taxon>Bacteria</taxon>
        <taxon>Pseudomonadati</taxon>
        <taxon>Bacteroidota</taxon>
        <taxon>Flavobacteriia</taxon>
        <taxon>Flavobacteriales</taxon>
        <taxon>Flavobacteriaceae</taxon>
        <taxon>Psychroflexus</taxon>
    </lineage>
</organism>
<proteinExistence type="predicted"/>
<reference evidence="2" key="1">
    <citation type="journal article" date="2019" name="Int. J. Syst. Evol. Microbiol.">
        <title>The Global Catalogue of Microorganisms (GCM) 10K type strain sequencing project: providing services to taxonomists for standard genome sequencing and annotation.</title>
        <authorList>
            <consortium name="The Broad Institute Genomics Platform"/>
            <consortium name="The Broad Institute Genome Sequencing Center for Infectious Disease"/>
            <person name="Wu L."/>
            <person name="Ma J."/>
        </authorList>
    </citation>
    <scope>NUCLEOTIDE SEQUENCE [LARGE SCALE GENOMIC DNA]</scope>
    <source>
        <strain evidence="2">CGMCC 1.12931</strain>
    </source>
</reference>
<sequence length="121" mass="14266">MRDMKNVVAFMVFFLMGVVLYAQENNERAKFEKKGDLVEATYYHENGNVSQTGFIKNKKPHGVWKAYDMQGKKIAQAQYVEGRKDGKWFFWKEDKLTEVEYKQNDIVVVNDYKMTDSYAIN</sequence>
<accession>A0ABQ1SDN5</accession>
<keyword evidence="2" id="KW-1185">Reference proteome</keyword>
<evidence type="ECO:0000313" key="2">
    <source>
        <dbReference type="Proteomes" id="UP000599179"/>
    </source>
</evidence>
<name>A0ABQ1SDN5_9FLAO</name>
<gene>
    <name evidence="1" type="ORF">GCM10010832_06340</name>
</gene>
<protein>
    <recommendedName>
        <fullName evidence="3">Nicotinic acid mononucleotide adenyltransferase</fullName>
    </recommendedName>
</protein>
<dbReference type="SUPFAM" id="SSF82185">
    <property type="entry name" value="Histone H3 K4-specific methyltransferase SET7/9 N-terminal domain"/>
    <property type="match status" value="1"/>
</dbReference>
<dbReference type="EMBL" id="BMGM01000002">
    <property type="protein sequence ID" value="GGE28396.1"/>
    <property type="molecule type" value="Genomic_DNA"/>
</dbReference>